<dbReference type="GO" id="GO:0016740">
    <property type="term" value="F:transferase activity"/>
    <property type="evidence" value="ECO:0007669"/>
    <property type="project" value="UniProtKB-KW"/>
</dbReference>
<evidence type="ECO:0000259" key="1">
    <source>
        <dbReference type="Pfam" id="PF04230"/>
    </source>
</evidence>
<dbReference type="Pfam" id="PF04230">
    <property type="entry name" value="PS_pyruv_trans"/>
    <property type="match status" value="1"/>
</dbReference>
<accession>A0A544VYX1</accession>
<sequence length="320" mass="35803">MIDLVERTRSTLLNDLRPIFADVSEWDLADFPHHFNCGDHAIWLGCLKVAEAFDIAVRSTTSSSTYRRDKLNAAGPIVINGGGNFGGLYPHHDELRIQILNDFPNRPIVQMPQSLELANSGIVERLKRAIGNHPDFTLLVRDHRSLAVAQSEFDCRIELVPDAAFALGRLERGAPSEDVVLQARQDDEAAAERESERPTVDWNTTTVFSRRNLMRSAVSVADKLPARTLGPTMANRFAQQNLEWAIQMLSRGRILVTDRLHGHVIATLCGIEHIVVNDRYGKVRALWEAWTHDSPTATFVPSWRDAEAALADLTSRRLAT</sequence>
<comment type="caution">
    <text evidence="2">The sequence shown here is derived from an EMBL/GenBank/DDBJ whole genome shotgun (WGS) entry which is preliminary data.</text>
</comment>
<keyword evidence="2" id="KW-0808">Transferase</keyword>
<dbReference type="EMBL" id="VIFX01000023">
    <property type="protein sequence ID" value="TQR85178.1"/>
    <property type="molecule type" value="Genomic_DNA"/>
</dbReference>
<protein>
    <submittedName>
        <fullName evidence="2">Polysaccharide pyruvyl transferase</fullName>
    </submittedName>
</protein>
<evidence type="ECO:0000313" key="3">
    <source>
        <dbReference type="Proteomes" id="UP000315759"/>
    </source>
</evidence>
<dbReference type="InterPro" id="IPR007345">
    <property type="entry name" value="Polysacch_pyruvyl_Trfase"/>
</dbReference>
<name>A0A544VYX1_9MYCO</name>
<proteinExistence type="predicted"/>
<keyword evidence="3" id="KW-1185">Reference proteome</keyword>
<evidence type="ECO:0000313" key="2">
    <source>
        <dbReference type="EMBL" id="TQR85178.1"/>
    </source>
</evidence>
<feature type="domain" description="Polysaccharide pyruvyl transferase" evidence="1">
    <location>
        <begin position="36"/>
        <end position="277"/>
    </location>
</feature>
<dbReference type="RefSeq" id="WP_142553477.1">
    <property type="nucleotide sequence ID" value="NZ_VIFX01000023.1"/>
</dbReference>
<dbReference type="AlphaFoldDB" id="A0A544VYX1"/>
<organism evidence="2 3">
    <name type="scientific">Mycolicibacterium hodleri</name>
    <dbReference type="NCBI Taxonomy" id="49897"/>
    <lineage>
        <taxon>Bacteria</taxon>
        <taxon>Bacillati</taxon>
        <taxon>Actinomycetota</taxon>
        <taxon>Actinomycetes</taxon>
        <taxon>Mycobacteriales</taxon>
        <taxon>Mycobacteriaceae</taxon>
        <taxon>Mycolicibacterium</taxon>
    </lineage>
</organism>
<reference evidence="2 3" key="1">
    <citation type="submission" date="2018-10" db="EMBL/GenBank/DDBJ databases">
        <title>Draft genome of Mycobacterium hodleri strain B.</title>
        <authorList>
            <person name="Amande T.J."/>
            <person name="Mcgenity T.J."/>
        </authorList>
    </citation>
    <scope>NUCLEOTIDE SEQUENCE [LARGE SCALE GENOMIC DNA]</scope>
    <source>
        <strain evidence="2 3">B</strain>
    </source>
</reference>
<dbReference type="Proteomes" id="UP000315759">
    <property type="component" value="Unassembled WGS sequence"/>
</dbReference>
<gene>
    <name evidence="2" type="ORF">D8S82_18445</name>
</gene>